<dbReference type="GO" id="GO:0005634">
    <property type="term" value="C:nucleus"/>
    <property type="evidence" value="ECO:0007669"/>
    <property type="project" value="TreeGrafter"/>
</dbReference>
<dbReference type="PANTHER" id="PTHR12735">
    <property type="entry name" value="BOLA-LIKE PROTEIN-RELATED"/>
    <property type="match status" value="1"/>
</dbReference>
<reference evidence="2" key="1">
    <citation type="submission" date="2023-08" db="EMBL/GenBank/DDBJ databases">
        <title>Draft sequence of the Babesia gibsoni genome.</title>
        <authorList>
            <person name="Yamagishi J.Y."/>
            <person name="Xuan X.X."/>
        </authorList>
    </citation>
    <scope>NUCLEOTIDE SEQUENCE</scope>
    <source>
        <strain evidence="2">Azabu</strain>
    </source>
</reference>
<evidence type="ECO:0008006" key="4">
    <source>
        <dbReference type="Google" id="ProtNLM"/>
    </source>
</evidence>
<keyword evidence="3" id="KW-1185">Reference proteome</keyword>
<dbReference type="PANTHER" id="PTHR12735:SF27">
    <property type="entry name" value="BOLA-LIKE PROTEIN 2"/>
    <property type="match status" value="1"/>
</dbReference>
<organism evidence="2 3">
    <name type="scientific">Babesia gibsoni</name>
    <dbReference type="NCBI Taxonomy" id="33632"/>
    <lineage>
        <taxon>Eukaryota</taxon>
        <taxon>Sar</taxon>
        <taxon>Alveolata</taxon>
        <taxon>Apicomplexa</taxon>
        <taxon>Aconoidasida</taxon>
        <taxon>Piroplasmida</taxon>
        <taxon>Babesiidae</taxon>
        <taxon>Babesia</taxon>
    </lineage>
</organism>
<comment type="similarity">
    <text evidence="1">Belongs to the BolA/IbaG family.</text>
</comment>
<dbReference type="Pfam" id="PF01722">
    <property type="entry name" value="BolA"/>
    <property type="match status" value="1"/>
</dbReference>
<dbReference type="InterPro" id="IPR002634">
    <property type="entry name" value="BolA"/>
</dbReference>
<dbReference type="GO" id="GO:0005829">
    <property type="term" value="C:cytosol"/>
    <property type="evidence" value="ECO:0007669"/>
    <property type="project" value="TreeGrafter"/>
</dbReference>
<proteinExistence type="inferred from homology"/>
<dbReference type="InterPro" id="IPR036065">
    <property type="entry name" value="BolA-like_sf"/>
</dbReference>
<evidence type="ECO:0000256" key="1">
    <source>
        <dbReference type="RuleBase" id="RU003860"/>
    </source>
</evidence>
<name>A0AAD8LJR7_BABGI</name>
<dbReference type="AlphaFoldDB" id="A0AAD8LJR7"/>
<evidence type="ECO:0000313" key="3">
    <source>
        <dbReference type="Proteomes" id="UP001230268"/>
    </source>
</evidence>
<dbReference type="GO" id="GO:0051604">
    <property type="term" value="P:protein maturation"/>
    <property type="evidence" value="ECO:0007669"/>
    <property type="project" value="InterPro"/>
</dbReference>
<comment type="caution">
    <text evidence="2">The sequence shown here is derived from an EMBL/GenBank/DDBJ whole genome shotgun (WGS) entry which is preliminary data.</text>
</comment>
<sequence length="86" mass="9716">MISKAVVEERLRGILAPVFLKVVDQSGGCGAAFHAYIVSPQFSGKKLLERQRLVNAAMNEEMPKIHAFTMKCLTPEEWEDKNRPEE</sequence>
<dbReference type="EMBL" id="JAVEPI010000003">
    <property type="protein sequence ID" value="KAK1442723.1"/>
    <property type="molecule type" value="Genomic_DNA"/>
</dbReference>
<dbReference type="GO" id="GO:0051537">
    <property type="term" value="F:2 iron, 2 sulfur cluster binding"/>
    <property type="evidence" value="ECO:0007669"/>
    <property type="project" value="InterPro"/>
</dbReference>
<accession>A0AAD8LJR7</accession>
<dbReference type="GO" id="GO:0006879">
    <property type="term" value="P:intracellular iron ion homeostasis"/>
    <property type="evidence" value="ECO:0007669"/>
    <property type="project" value="InterPro"/>
</dbReference>
<dbReference type="PIRSF" id="PIRSF003113">
    <property type="entry name" value="BolA"/>
    <property type="match status" value="1"/>
</dbReference>
<dbReference type="SUPFAM" id="SSF82657">
    <property type="entry name" value="BolA-like"/>
    <property type="match status" value="1"/>
</dbReference>
<dbReference type="InterPro" id="IPR045115">
    <property type="entry name" value="BOL2"/>
</dbReference>
<gene>
    <name evidence="2" type="ORF">BgAZ_302410</name>
</gene>
<protein>
    <recommendedName>
        <fullName evidence="4">BolA-like protein</fullName>
    </recommendedName>
</protein>
<dbReference type="Gene3D" id="3.30.300.90">
    <property type="entry name" value="BolA-like"/>
    <property type="match status" value="1"/>
</dbReference>
<dbReference type="Proteomes" id="UP001230268">
    <property type="component" value="Unassembled WGS sequence"/>
</dbReference>
<evidence type="ECO:0000313" key="2">
    <source>
        <dbReference type="EMBL" id="KAK1442723.1"/>
    </source>
</evidence>